<accession>A0A3T1CHN6</accession>
<dbReference type="AlphaFoldDB" id="A0A3T1CHN6"/>
<keyword evidence="2" id="KW-0812">Transmembrane</keyword>
<feature type="compositionally biased region" description="Low complexity" evidence="1">
    <location>
        <begin position="1"/>
        <end position="12"/>
    </location>
</feature>
<reference evidence="3 4" key="1">
    <citation type="submission" date="2019-01" db="EMBL/GenBank/DDBJ databases">
        <title>Complete genome sequence of Erythrobacter flavus KJ5.</title>
        <authorList>
            <person name="Kanesaki Y."/>
            <person name="Brotosudarmo T."/>
            <person name="Moriuchi R."/>
            <person name="Awai K."/>
        </authorList>
    </citation>
    <scope>NUCLEOTIDE SEQUENCE [LARGE SCALE GENOMIC DNA]</scope>
    <source>
        <strain evidence="3 4">KJ5</strain>
    </source>
</reference>
<feature type="transmembrane region" description="Helical" evidence="2">
    <location>
        <begin position="119"/>
        <end position="137"/>
    </location>
</feature>
<gene>
    <name evidence="3" type="ORF">EKJ_13380</name>
</gene>
<sequence>MSRRNAQFAAGARARRTAHTARRKSMTVTREDIAAYADGELAPERALQVEEAVERDPELAQQLAAHRALKDRLAGHFALIAEQAVPEHLSAMLTRETAPVTDIAAAREKREARRRLPHWGWVAGPALAASLALAVFLPRGGPSEGYADAQLADALDTQLVAEQPAGADTRILLSFRNGEGDYCRAFNAVSGNGIACRDAQGWKLEALGAGEAESASDYRMAGADAGAIMAQAQSMANGPALDAEAEAAARAAGWQ</sequence>
<dbReference type="Proteomes" id="UP000290057">
    <property type="component" value="Chromosome"/>
</dbReference>
<feature type="compositionally biased region" description="Basic residues" evidence="1">
    <location>
        <begin position="13"/>
        <end position="25"/>
    </location>
</feature>
<organism evidence="3 4">
    <name type="scientific">Qipengyuania flava</name>
    <dbReference type="NCBI Taxonomy" id="192812"/>
    <lineage>
        <taxon>Bacteria</taxon>
        <taxon>Pseudomonadati</taxon>
        <taxon>Pseudomonadota</taxon>
        <taxon>Alphaproteobacteria</taxon>
        <taxon>Sphingomonadales</taxon>
        <taxon>Erythrobacteraceae</taxon>
        <taxon>Qipengyuania</taxon>
    </lineage>
</organism>
<keyword evidence="2" id="KW-0472">Membrane</keyword>
<evidence type="ECO:0000256" key="1">
    <source>
        <dbReference type="SAM" id="MobiDB-lite"/>
    </source>
</evidence>
<dbReference type="EMBL" id="AP019389">
    <property type="protein sequence ID" value="BBI20491.1"/>
    <property type="molecule type" value="Genomic_DNA"/>
</dbReference>
<name>A0A3T1CHN6_9SPHN</name>
<evidence type="ECO:0000256" key="2">
    <source>
        <dbReference type="SAM" id="Phobius"/>
    </source>
</evidence>
<keyword evidence="2" id="KW-1133">Transmembrane helix</keyword>
<evidence type="ECO:0008006" key="5">
    <source>
        <dbReference type="Google" id="ProtNLM"/>
    </source>
</evidence>
<evidence type="ECO:0000313" key="3">
    <source>
        <dbReference type="EMBL" id="BBI20491.1"/>
    </source>
</evidence>
<keyword evidence="4" id="KW-1185">Reference proteome</keyword>
<feature type="region of interest" description="Disordered" evidence="1">
    <location>
        <begin position="1"/>
        <end position="26"/>
    </location>
</feature>
<proteinExistence type="predicted"/>
<evidence type="ECO:0000313" key="4">
    <source>
        <dbReference type="Proteomes" id="UP000290057"/>
    </source>
</evidence>
<protein>
    <recommendedName>
        <fullName evidence="5">Anti-sigma factor</fullName>
    </recommendedName>
</protein>